<dbReference type="InterPro" id="IPR009061">
    <property type="entry name" value="DNA-bd_dom_put_sf"/>
</dbReference>
<dbReference type="InterPro" id="IPR047057">
    <property type="entry name" value="MerR_fam"/>
</dbReference>
<dbReference type="AlphaFoldDB" id="A0A7J0BRA2"/>
<dbReference type="Pfam" id="PF06445">
    <property type="entry name" value="GyrI-like"/>
    <property type="match status" value="1"/>
</dbReference>
<dbReference type="InterPro" id="IPR000551">
    <property type="entry name" value="MerR-type_HTH_dom"/>
</dbReference>
<name>A0A7J0BRA2_9BACT</name>
<evidence type="ECO:0000256" key="1">
    <source>
        <dbReference type="ARBA" id="ARBA00023125"/>
    </source>
</evidence>
<dbReference type="GO" id="GO:0003700">
    <property type="term" value="F:DNA-binding transcription factor activity"/>
    <property type="evidence" value="ECO:0007669"/>
    <property type="project" value="InterPro"/>
</dbReference>
<organism evidence="4 5">
    <name type="scientific">Desulfovibrio psychrotolerans</name>
    <dbReference type="NCBI Taxonomy" id="415242"/>
    <lineage>
        <taxon>Bacteria</taxon>
        <taxon>Pseudomonadati</taxon>
        <taxon>Thermodesulfobacteriota</taxon>
        <taxon>Desulfovibrionia</taxon>
        <taxon>Desulfovibrionales</taxon>
        <taxon>Desulfovibrionaceae</taxon>
        <taxon>Desulfovibrio</taxon>
    </lineage>
</organism>
<dbReference type="PANTHER" id="PTHR30204:SF96">
    <property type="entry name" value="CHROMOSOME-ANCHORING PROTEIN RACA"/>
    <property type="match status" value="1"/>
</dbReference>
<dbReference type="GO" id="GO:0003677">
    <property type="term" value="F:DNA binding"/>
    <property type="evidence" value="ECO:0007669"/>
    <property type="project" value="UniProtKB-KW"/>
</dbReference>
<dbReference type="SUPFAM" id="SSF55136">
    <property type="entry name" value="Probable bacterial effector-binding domain"/>
    <property type="match status" value="1"/>
</dbReference>
<dbReference type="PROSITE" id="PS50937">
    <property type="entry name" value="HTH_MERR_2"/>
    <property type="match status" value="1"/>
</dbReference>
<keyword evidence="2" id="KW-0175">Coiled coil</keyword>
<dbReference type="SUPFAM" id="SSF46955">
    <property type="entry name" value="Putative DNA-binding domain"/>
    <property type="match status" value="1"/>
</dbReference>
<evidence type="ECO:0000313" key="5">
    <source>
        <dbReference type="Proteomes" id="UP000503820"/>
    </source>
</evidence>
<dbReference type="RefSeq" id="WP_174408928.1">
    <property type="nucleotide sequence ID" value="NZ_BLVP01000003.1"/>
</dbReference>
<dbReference type="InterPro" id="IPR029442">
    <property type="entry name" value="GyrI-like"/>
</dbReference>
<dbReference type="Proteomes" id="UP000503820">
    <property type="component" value="Unassembled WGS sequence"/>
</dbReference>
<reference evidence="4 5" key="1">
    <citation type="submission" date="2020-05" db="EMBL/GenBank/DDBJ databases">
        <title>Draft genome sequence of Desulfovibrio psychrotolerans JS1T.</title>
        <authorList>
            <person name="Ueno A."/>
            <person name="Tamazawa S."/>
            <person name="Tamamura S."/>
            <person name="Murakami T."/>
            <person name="Kiyama T."/>
            <person name="Inomata H."/>
            <person name="Amano Y."/>
            <person name="Miyakawa K."/>
            <person name="Tamaki H."/>
            <person name="Naganuma T."/>
            <person name="Kaneko K."/>
        </authorList>
    </citation>
    <scope>NUCLEOTIDE SEQUENCE [LARGE SCALE GENOMIC DNA]</scope>
    <source>
        <strain evidence="4 5">JS1</strain>
    </source>
</reference>
<sequence>MKSKARYSIGDMSRICNISKKALRYYDKIGLITSQRQDYNNYRYYTEQSLLAVPVIKYYKQMGFKLEEMRVFIEGNIANVYRAIQTSFQAKIQELEKEQEELRRKYVSVKDWHDLIREAEMVIENGIQEVSIKFVDPCDLIFQEQDFDNDIEASIINIEFTNFVEGQGNEITGPVILHFPSFKERMQGTSSRVRVLQKTLMPCPEEARAIFGGHMMLGCYHIGSHDTISQTYEKMCRWARRRGYSLGEDAYERYVTDYWTTRNTSQFVTEVLVQVSRQGVHTECDLPKGKRNSED</sequence>
<keyword evidence="5" id="KW-1185">Reference proteome</keyword>
<dbReference type="Pfam" id="PF00376">
    <property type="entry name" value="MerR"/>
    <property type="match status" value="1"/>
</dbReference>
<accession>A0A7J0BRA2</accession>
<gene>
    <name evidence="4" type="ORF">DSM19430T_09270</name>
</gene>
<dbReference type="SMART" id="SM00422">
    <property type="entry name" value="HTH_MERR"/>
    <property type="match status" value="1"/>
</dbReference>
<evidence type="ECO:0000313" key="4">
    <source>
        <dbReference type="EMBL" id="GFM36243.1"/>
    </source>
</evidence>
<evidence type="ECO:0000259" key="3">
    <source>
        <dbReference type="PROSITE" id="PS50937"/>
    </source>
</evidence>
<evidence type="ECO:0000256" key="2">
    <source>
        <dbReference type="SAM" id="Coils"/>
    </source>
</evidence>
<protein>
    <submittedName>
        <fullName evidence="4">MerR family transcriptional regulator</fullName>
    </submittedName>
</protein>
<dbReference type="PANTHER" id="PTHR30204">
    <property type="entry name" value="REDOX-CYCLING DRUG-SENSING TRANSCRIPTIONAL ACTIVATOR SOXR"/>
    <property type="match status" value="1"/>
</dbReference>
<dbReference type="PROSITE" id="PS00552">
    <property type="entry name" value="HTH_MERR_1"/>
    <property type="match status" value="1"/>
</dbReference>
<keyword evidence="1" id="KW-0238">DNA-binding</keyword>
<proteinExistence type="predicted"/>
<dbReference type="InterPro" id="IPR011256">
    <property type="entry name" value="Reg_factor_effector_dom_sf"/>
</dbReference>
<comment type="caution">
    <text evidence="4">The sequence shown here is derived from an EMBL/GenBank/DDBJ whole genome shotgun (WGS) entry which is preliminary data.</text>
</comment>
<dbReference type="Gene3D" id="1.10.1660.10">
    <property type="match status" value="1"/>
</dbReference>
<feature type="coiled-coil region" evidence="2">
    <location>
        <begin position="85"/>
        <end position="112"/>
    </location>
</feature>
<feature type="domain" description="HTH merR-type" evidence="3">
    <location>
        <begin position="6"/>
        <end position="75"/>
    </location>
</feature>
<dbReference type="EMBL" id="BLVP01000003">
    <property type="protein sequence ID" value="GFM36243.1"/>
    <property type="molecule type" value="Genomic_DNA"/>
</dbReference>
<dbReference type="Gene3D" id="3.20.80.10">
    <property type="entry name" value="Regulatory factor, effector binding domain"/>
    <property type="match status" value="1"/>
</dbReference>